<keyword evidence="1" id="KW-0472">Membrane</keyword>
<keyword evidence="1" id="KW-0812">Transmembrane</keyword>
<dbReference type="RefSeq" id="WP_122164346.1">
    <property type="nucleotide sequence ID" value="NZ_JAMOIB010000001.1"/>
</dbReference>
<protein>
    <submittedName>
        <fullName evidence="2">Uncharacterized protein</fullName>
    </submittedName>
</protein>
<keyword evidence="3" id="KW-1185">Reference proteome</keyword>
<proteinExistence type="predicted"/>
<dbReference type="OrthoDB" id="6972100at2"/>
<name>A0A3M2HRN6_9GAMM</name>
<feature type="transmembrane region" description="Helical" evidence="1">
    <location>
        <begin position="233"/>
        <end position="253"/>
    </location>
</feature>
<comment type="caution">
    <text evidence="2">The sequence shown here is derived from an EMBL/GenBank/DDBJ whole genome shotgun (WGS) entry which is preliminary data.</text>
</comment>
<dbReference type="Pfam" id="PF19723">
    <property type="entry name" value="DUF6216"/>
    <property type="match status" value="1"/>
</dbReference>
<sequence>MKETFYWATSNVTTLASIANAIFVTVVFITIYLRAGSVLFMRDRIWVLLGGKSKFNINSFQRLRDNERELEHFRFEFGVPAIDLIEAESFERWVTTKNLPLREISRASKYIDWSDFADLKIKHRNFRARKFFAALGAIFIYLLMTLSFALGSSKYVMASLPNTSYFYLSENNIKFSLLSDYSLNSQTCDSPQILSSISKESGFTTLRLSEFCNDLPKPETKERINKSLVAQRIALLTLGFFSLASFFLLIRYVSRVYAALRLKDRLTNMDKPRSTASTD</sequence>
<evidence type="ECO:0000313" key="2">
    <source>
        <dbReference type="EMBL" id="RMH92401.1"/>
    </source>
</evidence>
<dbReference type="AlphaFoldDB" id="A0A3M2HRN6"/>
<reference evidence="2 3" key="1">
    <citation type="submission" date="2018-10" db="EMBL/GenBank/DDBJ databases">
        <title>Pseudomonas zhaodongensis NEAU-ST5-21(T) genome.</title>
        <authorList>
            <person name="Peng J."/>
            <person name="Liu Z.-P."/>
        </authorList>
    </citation>
    <scope>NUCLEOTIDE SEQUENCE [LARGE SCALE GENOMIC DNA]</scope>
    <source>
        <strain evidence="2 3">NEAU-ST5-21</strain>
    </source>
</reference>
<evidence type="ECO:0000256" key="1">
    <source>
        <dbReference type="SAM" id="Phobius"/>
    </source>
</evidence>
<feature type="transmembrane region" description="Helical" evidence="1">
    <location>
        <begin position="12"/>
        <end position="33"/>
    </location>
</feature>
<keyword evidence="1" id="KW-1133">Transmembrane helix</keyword>
<dbReference type="Proteomes" id="UP000269774">
    <property type="component" value="Unassembled WGS sequence"/>
</dbReference>
<dbReference type="InterPro" id="IPR046188">
    <property type="entry name" value="DUF6216"/>
</dbReference>
<dbReference type="EMBL" id="RFFM01000001">
    <property type="protein sequence ID" value="RMH92401.1"/>
    <property type="molecule type" value="Genomic_DNA"/>
</dbReference>
<evidence type="ECO:0000313" key="3">
    <source>
        <dbReference type="Proteomes" id="UP000269774"/>
    </source>
</evidence>
<feature type="transmembrane region" description="Helical" evidence="1">
    <location>
        <begin position="131"/>
        <end position="150"/>
    </location>
</feature>
<gene>
    <name evidence="2" type="ORF">EA797_06725</name>
</gene>
<organism evidence="2 3">
    <name type="scientific">Stutzerimonas zhaodongensis</name>
    <dbReference type="NCBI Taxonomy" id="1176257"/>
    <lineage>
        <taxon>Bacteria</taxon>
        <taxon>Pseudomonadati</taxon>
        <taxon>Pseudomonadota</taxon>
        <taxon>Gammaproteobacteria</taxon>
        <taxon>Pseudomonadales</taxon>
        <taxon>Pseudomonadaceae</taxon>
        <taxon>Stutzerimonas</taxon>
    </lineage>
</organism>
<accession>A0A3M2HRN6</accession>